<dbReference type="PROSITE" id="PS50977">
    <property type="entry name" value="HTH_TETR_2"/>
    <property type="match status" value="1"/>
</dbReference>
<dbReference type="Pfam" id="PF00440">
    <property type="entry name" value="TetR_N"/>
    <property type="match status" value="1"/>
</dbReference>
<accession>A0A7H8N0P9</accession>
<dbReference type="RefSeq" id="WP_176145851.1">
    <property type="nucleotide sequence ID" value="NZ_CP054927.1"/>
</dbReference>
<dbReference type="GeneID" id="87636743"/>
<dbReference type="Gene3D" id="1.10.357.10">
    <property type="entry name" value="Tetracycline Repressor, domain 2"/>
    <property type="match status" value="1"/>
</dbReference>
<dbReference type="SUPFAM" id="SSF48498">
    <property type="entry name" value="Tetracyclin repressor-like, C-terminal domain"/>
    <property type="match status" value="1"/>
</dbReference>
<proteinExistence type="predicted"/>
<evidence type="ECO:0000313" key="7">
    <source>
        <dbReference type="Proteomes" id="UP000509345"/>
    </source>
</evidence>
<dbReference type="InterPro" id="IPR001647">
    <property type="entry name" value="HTH_TetR"/>
</dbReference>
<gene>
    <name evidence="6" type="ORF">HUT09_36375</name>
</gene>
<dbReference type="Pfam" id="PF16925">
    <property type="entry name" value="TetR_C_13"/>
    <property type="match status" value="1"/>
</dbReference>
<dbReference type="GO" id="GO:0003677">
    <property type="term" value="F:DNA binding"/>
    <property type="evidence" value="ECO:0007669"/>
    <property type="project" value="UniProtKB-UniRule"/>
</dbReference>
<evidence type="ECO:0000259" key="5">
    <source>
        <dbReference type="PROSITE" id="PS50977"/>
    </source>
</evidence>
<name>A0A7H8N0P9_STRMI</name>
<dbReference type="AlphaFoldDB" id="A0A7H8N0P9"/>
<evidence type="ECO:0000256" key="3">
    <source>
        <dbReference type="ARBA" id="ARBA00023163"/>
    </source>
</evidence>
<reference evidence="6 7" key="1">
    <citation type="submission" date="2020-06" db="EMBL/GenBank/DDBJ databases">
        <title>Genome mining for natural products.</title>
        <authorList>
            <person name="Zhang B."/>
            <person name="Shi J."/>
            <person name="Ge H."/>
        </authorList>
    </citation>
    <scope>NUCLEOTIDE SEQUENCE [LARGE SCALE GENOMIC DNA]</scope>
    <source>
        <strain evidence="6 7">NA06532</strain>
        <plasmid evidence="6 7">unnamed1</plasmid>
    </source>
</reference>
<geneLocation type="plasmid" evidence="6 7">
    <name>unnamed1</name>
</geneLocation>
<dbReference type="InterPro" id="IPR036271">
    <property type="entry name" value="Tet_transcr_reg_TetR-rel_C_sf"/>
</dbReference>
<dbReference type="EMBL" id="CP054927">
    <property type="protein sequence ID" value="QKW47979.1"/>
    <property type="molecule type" value="Genomic_DNA"/>
</dbReference>
<dbReference type="InterPro" id="IPR009057">
    <property type="entry name" value="Homeodomain-like_sf"/>
</dbReference>
<keyword evidence="3" id="KW-0804">Transcription</keyword>
<dbReference type="InterPro" id="IPR023772">
    <property type="entry name" value="DNA-bd_HTH_TetR-type_CS"/>
</dbReference>
<dbReference type="PRINTS" id="PR00455">
    <property type="entry name" value="HTHTETR"/>
</dbReference>
<evidence type="ECO:0000256" key="4">
    <source>
        <dbReference type="PROSITE-ProRule" id="PRU00335"/>
    </source>
</evidence>
<evidence type="ECO:0000256" key="2">
    <source>
        <dbReference type="ARBA" id="ARBA00023125"/>
    </source>
</evidence>
<keyword evidence="6" id="KW-0614">Plasmid</keyword>
<feature type="DNA-binding region" description="H-T-H motif" evidence="4">
    <location>
        <begin position="35"/>
        <end position="54"/>
    </location>
</feature>
<dbReference type="InterPro" id="IPR011075">
    <property type="entry name" value="TetR_C"/>
</dbReference>
<feature type="domain" description="HTH tetR-type" evidence="5">
    <location>
        <begin position="12"/>
        <end position="72"/>
    </location>
</feature>
<sequence>MDQDTAEATARPSARNRLLDAADELFSRDGIARTSVDQVLHHAHVAPATLYAHFGGKDGLIAAALQRRLDRWEQVWKEAVDAAAAPADKLLALFDAVSAYRDRYTPGRGCAFLATSIELPDLDHPARAVIEAESTLLLTRLNQLAGTVTTENPATLAGNVLLVYDGAMANLQRGRTPEPLGHGKMLARYLIQDAIETEQQSL</sequence>
<dbReference type="PROSITE" id="PS01081">
    <property type="entry name" value="HTH_TETR_1"/>
    <property type="match status" value="1"/>
</dbReference>
<organism evidence="6 7">
    <name type="scientific">Streptomyces microflavus</name>
    <name type="common">Streptomyces lipmanii</name>
    <dbReference type="NCBI Taxonomy" id="1919"/>
    <lineage>
        <taxon>Bacteria</taxon>
        <taxon>Bacillati</taxon>
        <taxon>Actinomycetota</taxon>
        <taxon>Actinomycetes</taxon>
        <taxon>Kitasatosporales</taxon>
        <taxon>Streptomycetaceae</taxon>
        <taxon>Streptomyces</taxon>
    </lineage>
</organism>
<keyword evidence="1" id="KW-0805">Transcription regulation</keyword>
<evidence type="ECO:0000256" key="1">
    <source>
        <dbReference type="ARBA" id="ARBA00023015"/>
    </source>
</evidence>
<keyword evidence="2 4" id="KW-0238">DNA-binding</keyword>
<evidence type="ECO:0000313" key="6">
    <source>
        <dbReference type="EMBL" id="QKW47979.1"/>
    </source>
</evidence>
<protein>
    <submittedName>
        <fullName evidence="6">TetR/AcrR family transcriptional regulator</fullName>
    </submittedName>
</protein>
<dbReference type="PANTHER" id="PTHR47506:SF1">
    <property type="entry name" value="HTH-TYPE TRANSCRIPTIONAL REGULATOR YJDC"/>
    <property type="match status" value="1"/>
</dbReference>
<dbReference type="SUPFAM" id="SSF46689">
    <property type="entry name" value="Homeodomain-like"/>
    <property type="match status" value="1"/>
</dbReference>
<dbReference type="PANTHER" id="PTHR47506">
    <property type="entry name" value="TRANSCRIPTIONAL REGULATORY PROTEIN"/>
    <property type="match status" value="1"/>
</dbReference>
<dbReference type="Proteomes" id="UP000509345">
    <property type="component" value="Plasmid unnamed1"/>
</dbReference>